<evidence type="ECO:0000256" key="10">
    <source>
        <dbReference type="ARBA" id="ARBA00035861"/>
    </source>
</evidence>
<evidence type="ECO:0000256" key="13">
    <source>
        <dbReference type="ARBA" id="ARBA00040794"/>
    </source>
</evidence>
<dbReference type="AlphaFoldDB" id="A0A1W1WY40"/>
<evidence type="ECO:0000256" key="5">
    <source>
        <dbReference type="ARBA" id="ARBA00022723"/>
    </source>
</evidence>
<name>A0A1W1WY40_9BACT</name>
<organism evidence="19 20">
    <name type="scientific">Desulfacinum hydrothermale DSM 13146</name>
    <dbReference type="NCBI Taxonomy" id="1121390"/>
    <lineage>
        <taxon>Bacteria</taxon>
        <taxon>Pseudomonadati</taxon>
        <taxon>Thermodesulfobacteriota</taxon>
        <taxon>Syntrophobacteria</taxon>
        <taxon>Syntrophobacterales</taxon>
        <taxon>Syntrophobacteraceae</taxon>
        <taxon>Desulfacinum</taxon>
    </lineage>
</organism>
<evidence type="ECO:0000256" key="3">
    <source>
        <dbReference type="ARBA" id="ARBA00022457"/>
    </source>
</evidence>
<keyword evidence="4" id="KW-0235">DNA replication</keyword>
<proteinExistence type="inferred from homology"/>
<comment type="cofactor">
    <cofactor evidence="1">
        <name>Mg(2+)</name>
        <dbReference type="ChEBI" id="CHEBI:18420"/>
    </cofactor>
</comment>
<evidence type="ECO:0000313" key="20">
    <source>
        <dbReference type="Proteomes" id="UP000192783"/>
    </source>
</evidence>
<evidence type="ECO:0000256" key="8">
    <source>
        <dbReference type="ARBA" id="ARBA00022842"/>
    </source>
</evidence>
<evidence type="ECO:0000256" key="1">
    <source>
        <dbReference type="ARBA" id="ARBA00001946"/>
    </source>
</evidence>
<dbReference type="PROSITE" id="PS00893">
    <property type="entry name" value="NUDIX_BOX"/>
    <property type="match status" value="1"/>
</dbReference>
<dbReference type="GO" id="GO:0035539">
    <property type="term" value="F:8-oxo-7,8-dihydrodeoxyguanosine triphosphate pyrophosphatase activity"/>
    <property type="evidence" value="ECO:0007669"/>
    <property type="project" value="UniProtKB-EC"/>
</dbReference>
<evidence type="ECO:0000256" key="12">
    <source>
        <dbReference type="ARBA" id="ARBA00038905"/>
    </source>
</evidence>
<dbReference type="PANTHER" id="PTHR47707">
    <property type="entry name" value="8-OXO-DGTP DIPHOSPHATASE"/>
    <property type="match status" value="1"/>
</dbReference>
<dbReference type="RefSeq" id="WP_084055609.1">
    <property type="nucleotide sequence ID" value="NZ_FWXF01000001.1"/>
</dbReference>
<reference evidence="19 20" key="1">
    <citation type="submission" date="2017-04" db="EMBL/GenBank/DDBJ databases">
        <authorList>
            <person name="Afonso C.L."/>
            <person name="Miller P.J."/>
            <person name="Scott M.A."/>
            <person name="Spackman E."/>
            <person name="Goraichik I."/>
            <person name="Dimitrov K.M."/>
            <person name="Suarez D.L."/>
            <person name="Swayne D.E."/>
        </authorList>
    </citation>
    <scope>NUCLEOTIDE SEQUENCE [LARGE SCALE GENOMIC DNA]</scope>
    <source>
        <strain evidence="19 20">DSM 13146</strain>
    </source>
</reference>
<dbReference type="STRING" id="1121390.SAMN02746041_00126"/>
<dbReference type="InterPro" id="IPR047127">
    <property type="entry name" value="MutT-like"/>
</dbReference>
<comment type="catalytic activity">
    <reaction evidence="11">
        <text>8-oxo-GTP + H2O = 8-oxo-GMP + diphosphate + H(+)</text>
        <dbReference type="Rhea" id="RHEA:67616"/>
        <dbReference type="ChEBI" id="CHEBI:15377"/>
        <dbReference type="ChEBI" id="CHEBI:15378"/>
        <dbReference type="ChEBI" id="CHEBI:33019"/>
        <dbReference type="ChEBI" id="CHEBI:143553"/>
        <dbReference type="ChEBI" id="CHEBI:145694"/>
    </reaction>
</comment>
<dbReference type="PROSITE" id="PS51462">
    <property type="entry name" value="NUDIX"/>
    <property type="match status" value="1"/>
</dbReference>
<comment type="similarity">
    <text evidence="2 17">Belongs to the Nudix hydrolase family.</text>
</comment>
<evidence type="ECO:0000256" key="15">
    <source>
        <dbReference type="ARBA" id="ARBA00041979"/>
    </source>
</evidence>
<dbReference type="GO" id="GO:0046872">
    <property type="term" value="F:metal ion binding"/>
    <property type="evidence" value="ECO:0007669"/>
    <property type="project" value="UniProtKB-KW"/>
</dbReference>
<keyword evidence="3" id="KW-0515">Mutator protein</keyword>
<evidence type="ECO:0000256" key="9">
    <source>
        <dbReference type="ARBA" id="ARBA00023204"/>
    </source>
</evidence>
<dbReference type="Gene3D" id="3.90.79.10">
    <property type="entry name" value="Nucleoside Triphosphate Pyrophosphohydrolase"/>
    <property type="match status" value="1"/>
</dbReference>
<evidence type="ECO:0000259" key="18">
    <source>
        <dbReference type="PROSITE" id="PS51462"/>
    </source>
</evidence>
<evidence type="ECO:0000256" key="6">
    <source>
        <dbReference type="ARBA" id="ARBA00022763"/>
    </source>
</evidence>
<dbReference type="CDD" id="cd03425">
    <property type="entry name" value="NUDIX_MutT_NudA_like"/>
    <property type="match status" value="1"/>
</dbReference>
<dbReference type="InterPro" id="IPR020476">
    <property type="entry name" value="Nudix_hydrolase"/>
</dbReference>
<keyword evidence="8" id="KW-0460">Magnesium</keyword>
<sequence>MEDRDRAKQVTAAILLRGREVFIAQRPPGDRLAFRWEFPGGTVEEGETPEACLKREMEEEFGIQVQVLSFFARSLYRYDHGLIDLQAYRVRWTGGRLQPRVHAAVAWVPISRLDRYDLAPADRPFVQKLRCELDTKRK</sequence>
<keyword evidence="9" id="KW-0234">DNA repair</keyword>
<accession>A0A1W1WY40</accession>
<dbReference type="OrthoDB" id="9810648at2"/>
<dbReference type="InterPro" id="IPR000086">
    <property type="entry name" value="NUDIX_hydrolase_dom"/>
</dbReference>
<keyword evidence="20" id="KW-1185">Reference proteome</keyword>
<evidence type="ECO:0000256" key="14">
    <source>
        <dbReference type="ARBA" id="ARBA00041592"/>
    </source>
</evidence>
<keyword evidence="5" id="KW-0479">Metal-binding</keyword>
<dbReference type="GO" id="GO:0044715">
    <property type="term" value="F:8-oxo-dGDP phosphatase activity"/>
    <property type="evidence" value="ECO:0007669"/>
    <property type="project" value="TreeGrafter"/>
</dbReference>
<evidence type="ECO:0000256" key="17">
    <source>
        <dbReference type="RuleBase" id="RU003476"/>
    </source>
</evidence>
<dbReference type="InterPro" id="IPR015797">
    <property type="entry name" value="NUDIX_hydrolase-like_dom_sf"/>
</dbReference>
<comment type="catalytic activity">
    <reaction evidence="10">
        <text>8-oxo-dGTP + H2O = 8-oxo-dGMP + diphosphate + H(+)</text>
        <dbReference type="Rhea" id="RHEA:31575"/>
        <dbReference type="ChEBI" id="CHEBI:15377"/>
        <dbReference type="ChEBI" id="CHEBI:15378"/>
        <dbReference type="ChEBI" id="CHEBI:33019"/>
        <dbReference type="ChEBI" id="CHEBI:63224"/>
        <dbReference type="ChEBI" id="CHEBI:77896"/>
        <dbReference type="EC" id="3.6.1.55"/>
    </reaction>
</comment>
<dbReference type="PRINTS" id="PR00502">
    <property type="entry name" value="NUDIXFAMILY"/>
</dbReference>
<gene>
    <name evidence="19" type="ORF">SAMN02746041_00126</name>
</gene>
<dbReference type="GO" id="GO:0006281">
    <property type="term" value="P:DNA repair"/>
    <property type="evidence" value="ECO:0007669"/>
    <property type="project" value="UniProtKB-KW"/>
</dbReference>
<evidence type="ECO:0000256" key="2">
    <source>
        <dbReference type="ARBA" id="ARBA00005582"/>
    </source>
</evidence>
<dbReference type="EMBL" id="FWXF01000001">
    <property type="protein sequence ID" value="SMC16632.1"/>
    <property type="molecule type" value="Genomic_DNA"/>
</dbReference>
<evidence type="ECO:0000256" key="11">
    <source>
        <dbReference type="ARBA" id="ARBA00036904"/>
    </source>
</evidence>
<dbReference type="GO" id="GO:0044716">
    <property type="term" value="F:8-oxo-GDP phosphatase activity"/>
    <property type="evidence" value="ECO:0007669"/>
    <property type="project" value="TreeGrafter"/>
</dbReference>
<dbReference type="Proteomes" id="UP000192783">
    <property type="component" value="Unassembled WGS sequence"/>
</dbReference>
<dbReference type="Pfam" id="PF00293">
    <property type="entry name" value="NUDIX"/>
    <property type="match status" value="1"/>
</dbReference>
<evidence type="ECO:0000256" key="4">
    <source>
        <dbReference type="ARBA" id="ARBA00022705"/>
    </source>
</evidence>
<evidence type="ECO:0000256" key="7">
    <source>
        <dbReference type="ARBA" id="ARBA00022801"/>
    </source>
</evidence>
<feature type="domain" description="Nudix hydrolase" evidence="18">
    <location>
        <begin position="6"/>
        <end position="131"/>
    </location>
</feature>
<dbReference type="InterPro" id="IPR020084">
    <property type="entry name" value="NUDIX_hydrolase_CS"/>
</dbReference>
<dbReference type="PANTHER" id="PTHR47707:SF1">
    <property type="entry name" value="NUDIX HYDROLASE FAMILY PROTEIN"/>
    <property type="match status" value="1"/>
</dbReference>
<protein>
    <recommendedName>
        <fullName evidence="13">8-oxo-dGTP diphosphatase</fullName>
        <ecNumber evidence="12">3.6.1.55</ecNumber>
    </recommendedName>
    <alternativeName>
        <fullName evidence="16">7,8-dihydro-8-oxoguanine-triphosphatase</fullName>
    </alternativeName>
    <alternativeName>
        <fullName evidence="15">Mutator protein MutT</fullName>
    </alternativeName>
    <alternativeName>
        <fullName evidence="14">dGTP pyrophosphohydrolase</fullName>
    </alternativeName>
</protein>
<keyword evidence="6" id="KW-0227">DNA damage</keyword>
<dbReference type="GO" id="GO:0008413">
    <property type="term" value="F:8-oxo-7,8-dihydroguanosine triphosphate pyrophosphatase activity"/>
    <property type="evidence" value="ECO:0007669"/>
    <property type="project" value="TreeGrafter"/>
</dbReference>
<evidence type="ECO:0000313" key="19">
    <source>
        <dbReference type="EMBL" id="SMC16632.1"/>
    </source>
</evidence>
<evidence type="ECO:0000256" key="16">
    <source>
        <dbReference type="ARBA" id="ARBA00042798"/>
    </source>
</evidence>
<dbReference type="GO" id="GO:0006260">
    <property type="term" value="P:DNA replication"/>
    <property type="evidence" value="ECO:0007669"/>
    <property type="project" value="UniProtKB-KW"/>
</dbReference>
<dbReference type="SUPFAM" id="SSF55811">
    <property type="entry name" value="Nudix"/>
    <property type="match status" value="1"/>
</dbReference>
<dbReference type="EC" id="3.6.1.55" evidence="12"/>
<keyword evidence="7 17" id="KW-0378">Hydrolase</keyword>